<keyword evidence="5 9" id="KW-0812">Transmembrane</keyword>
<dbReference type="EMBL" id="LNQE01000440">
    <property type="protein sequence ID" value="KUG26553.1"/>
    <property type="molecule type" value="Genomic_DNA"/>
</dbReference>
<feature type="transmembrane region" description="Helical" evidence="9">
    <location>
        <begin position="294"/>
        <end position="318"/>
    </location>
</feature>
<feature type="transmembrane region" description="Helical" evidence="9">
    <location>
        <begin position="250"/>
        <end position="273"/>
    </location>
</feature>
<dbReference type="Pfam" id="PF03062">
    <property type="entry name" value="MBOAT"/>
    <property type="match status" value="1"/>
</dbReference>
<dbReference type="GO" id="GO:0042121">
    <property type="term" value="P:alginic acid biosynthetic process"/>
    <property type="evidence" value="ECO:0007669"/>
    <property type="project" value="InterPro"/>
</dbReference>
<comment type="subcellular location">
    <subcellularLocation>
        <location evidence="1">Cell membrane</location>
        <topology evidence="1">Multi-pass membrane protein</topology>
    </subcellularLocation>
</comment>
<keyword evidence="8" id="KW-0012">Acyltransferase</keyword>
<evidence type="ECO:0000256" key="3">
    <source>
        <dbReference type="ARBA" id="ARBA00022475"/>
    </source>
</evidence>
<accession>A0A0W8G0L4</accession>
<keyword evidence="6 9" id="KW-1133">Transmembrane helix</keyword>
<reference evidence="10" key="1">
    <citation type="journal article" date="2015" name="Proc. Natl. Acad. Sci. U.S.A.">
        <title>Networks of energetic and metabolic interactions define dynamics in microbial communities.</title>
        <authorList>
            <person name="Embree M."/>
            <person name="Liu J.K."/>
            <person name="Al-Bassam M.M."/>
            <person name="Zengler K."/>
        </authorList>
    </citation>
    <scope>NUCLEOTIDE SEQUENCE</scope>
</reference>
<sequence length="365" mass="42408">MLSGGIEFVDIILPVGVSFFTFQSMSYTIDIYKGKLEPENKFIDFLFFVSFFPQLVAGPIVRAKEFLPQIKNDVFITKEEIGRALFLILAGLMKKAIIADYISINFIDRVFEWPSRYTGVENLMAVYAYLVQIYCDFSGYSDMAIGLALLLGFKLPMNFNAPYKAKTITEFWQRWHISLSSWLRDYLYISLGGNRKGKGRTYINLMLTMLLGGLWHGASWRFVIWGGWHGLALAVERIFNIPEWITKKNIFIKIIGVFITMHIWAVSMIFFRAQSYETGFEIIGQIIHFFHFEVLFQFIEGYTLVFILIVLGYITHYIPKQFEDSVQKFITHLPLIGKALLITFVIWLVAQFKAADIQPFIYFQF</sequence>
<keyword evidence="3" id="KW-1003">Cell membrane</keyword>
<evidence type="ECO:0000256" key="6">
    <source>
        <dbReference type="ARBA" id="ARBA00022989"/>
    </source>
</evidence>
<feature type="transmembrane region" description="Helical" evidence="9">
    <location>
        <begin position="202"/>
        <end position="223"/>
    </location>
</feature>
<dbReference type="AlphaFoldDB" id="A0A0W8G0L4"/>
<dbReference type="InterPro" id="IPR028362">
    <property type="entry name" value="AlgI"/>
</dbReference>
<comment type="similarity">
    <text evidence="2">Belongs to the membrane-bound acyltransferase family.</text>
</comment>
<evidence type="ECO:0000313" key="10">
    <source>
        <dbReference type="EMBL" id="KUG26553.1"/>
    </source>
</evidence>
<dbReference type="PANTHER" id="PTHR13285">
    <property type="entry name" value="ACYLTRANSFERASE"/>
    <property type="match status" value="1"/>
</dbReference>
<dbReference type="PANTHER" id="PTHR13285:SF23">
    <property type="entry name" value="TEICHOIC ACID D-ALANYLTRANSFERASE"/>
    <property type="match status" value="1"/>
</dbReference>
<dbReference type="GO" id="GO:0005886">
    <property type="term" value="C:plasma membrane"/>
    <property type="evidence" value="ECO:0007669"/>
    <property type="project" value="UniProtKB-SubCell"/>
</dbReference>
<evidence type="ECO:0000256" key="5">
    <source>
        <dbReference type="ARBA" id="ARBA00022692"/>
    </source>
</evidence>
<gene>
    <name evidence="10" type="ORF">ASZ90_003600</name>
</gene>
<feature type="transmembrane region" description="Helical" evidence="9">
    <location>
        <begin position="84"/>
        <end position="107"/>
    </location>
</feature>
<comment type="caution">
    <text evidence="10">The sequence shown here is derived from an EMBL/GenBank/DDBJ whole genome shotgun (WGS) entry which is preliminary data.</text>
</comment>
<evidence type="ECO:0000256" key="9">
    <source>
        <dbReference type="SAM" id="Phobius"/>
    </source>
</evidence>
<dbReference type="GO" id="GO:0016746">
    <property type="term" value="F:acyltransferase activity"/>
    <property type="evidence" value="ECO:0007669"/>
    <property type="project" value="UniProtKB-KW"/>
</dbReference>
<feature type="transmembrane region" description="Helical" evidence="9">
    <location>
        <begin position="330"/>
        <end position="350"/>
    </location>
</feature>
<dbReference type="InterPro" id="IPR024194">
    <property type="entry name" value="Ac/AlaTfrase_AlgI/DltB"/>
</dbReference>
<organism evidence="10">
    <name type="scientific">hydrocarbon metagenome</name>
    <dbReference type="NCBI Taxonomy" id="938273"/>
    <lineage>
        <taxon>unclassified sequences</taxon>
        <taxon>metagenomes</taxon>
        <taxon>ecological metagenomes</taxon>
    </lineage>
</organism>
<keyword evidence="7 9" id="KW-0472">Membrane</keyword>
<dbReference type="PIRSF" id="PIRSF016636">
    <property type="entry name" value="AlgI_DltB"/>
    <property type="match status" value="1"/>
</dbReference>
<dbReference type="InterPro" id="IPR004299">
    <property type="entry name" value="MBOAT_fam"/>
</dbReference>
<protein>
    <submittedName>
        <fullName evidence="10">Putative poly(Beta-d-mannuronate) o-acetylase</fullName>
    </submittedName>
</protein>
<dbReference type="PIRSF" id="PIRSF500217">
    <property type="entry name" value="AlgI"/>
    <property type="match status" value="1"/>
</dbReference>
<evidence type="ECO:0000256" key="8">
    <source>
        <dbReference type="ARBA" id="ARBA00023315"/>
    </source>
</evidence>
<evidence type="ECO:0000256" key="4">
    <source>
        <dbReference type="ARBA" id="ARBA00022679"/>
    </source>
</evidence>
<evidence type="ECO:0000256" key="1">
    <source>
        <dbReference type="ARBA" id="ARBA00004651"/>
    </source>
</evidence>
<feature type="transmembrane region" description="Helical" evidence="9">
    <location>
        <begin position="127"/>
        <end position="153"/>
    </location>
</feature>
<dbReference type="InterPro" id="IPR051085">
    <property type="entry name" value="MB_O-acyltransferase"/>
</dbReference>
<proteinExistence type="inferred from homology"/>
<evidence type="ECO:0000256" key="7">
    <source>
        <dbReference type="ARBA" id="ARBA00023136"/>
    </source>
</evidence>
<keyword evidence="4" id="KW-0808">Transferase</keyword>
<feature type="transmembrane region" description="Helical" evidence="9">
    <location>
        <begin position="42"/>
        <end position="63"/>
    </location>
</feature>
<evidence type="ECO:0000256" key="2">
    <source>
        <dbReference type="ARBA" id="ARBA00010323"/>
    </source>
</evidence>
<name>A0A0W8G0L4_9ZZZZ</name>